<evidence type="ECO:0000256" key="4">
    <source>
        <dbReference type="RuleBase" id="RU003690"/>
    </source>
</evidence>
<evidence type="ECO:0008006" key="7">
    <source>
        <dbReference type="Google" id="ProtNLM"/>
    </source>
</evidence>
<protein>
    <recommendedName>
        <fullName evidence="7">Beta-glucosidase</fullName>
    </recommendedName>
</protein>
<dbReference type="Proteomes" id="UP001153321">
    <property type="component" value="Chromosome 21"/>
</dbReference>
<accession>A0A9P0I7G3</accession>
<proteinExistence type="inferred from homology"/>
<dbReference type="PANTHER" id="PTHR10353:SF36">
    <property type="entry name" value="LP05116P"/>
    <property type="match status" value="1"/>
</dbReference>
<comment type="similarity">
    <text evidence="1 4">Belongs to the glycosyl hydrolase 1 family.</text>
</comment>
<dbReference type="InterPro" id="IPR017853">
    <property type="entry name" value="GH"/>
</dbReference>
<dbReference type="InterPro" id="IPR033132">
    <property type="entry name" value="GH_1_N_CS"/>
</dbReference>
<reference evidence="5" key="1">
    <citation type="submission" date="2022-02" db="EMBL/GenBank/DDBJ databases">
        <authorList>
            <person name="King R."/>
        </authorList>
    </citation>
    <scope>NUCLEOTIDE SEQUENCE</scope>
</reference>
<dbReference type="AlphaFoldDB" id="A0A9P0I7G3"/>
<dbReference type="SUPFAM" id="SSF51445">
    <property type="entry name" value="(Trans)glycosidases"/>
    <property type="match status" value="1"/>
</dbReference>
<sequence length="533" mass="61840">MTFPSWFMFGAATAAYQIEGAWDVSDKSESIWDRLLHTQPSLVLDNSNGDEACYSYDFWPRDVEIAHELGLQMYRFSISWPRLLPTGFPNKISMNGKNYYSKLIDGLLKKGIQPVVTMYHWDLPQSLQDLGGWTNPLIATWFADYARVLYTLFGDRVKYWITINEPLTICDGGYSKMAAPYLNDMKISNYLCSKHVLLAHAKAFRAYEEFRKGYRDFYVKNQSNCHRLRFAAPAVLAGAAAVLQPPRARFQWPIFSSGSNLWIRKKIKKLRNSQCNSGLVSRLRDIAPTAHAAHKEEPLCSSKLVELFYLHEGRFGHPIYSKTGGWPPELERYIAGLSAREGYNQSRLPPFTPEEIQLVKGSYDFYGLNHFTTRLVKKATPKTAGDWPFYGSKELGVSFVNHPKRKTIVIDWFQIYPEGLRKQLHWIKDNYEVKDIMITENGLPMLRLDFADYERVDYIREYLKHVLLAINDGVHVMGYIVWSMMDSFEWITGYKVKYGLYEVNFESDYRLRDARESAKYYRKPPLDHNPQTA</sequence>
<name>A0A9P0I7G3_SPOLI</name>
<evidence type="ECO:0000256" key="3">
    <source>
        <dbReference type="ARBA" id="ARBA00023295"/>
    </source>
</evidence>
<gene>
    <name evidence="5" type="ORF">SPLIT_LOCUS6161</name>
</gene>
<keyword evidence="3" id="KW-0326">Glycosidase</keyword>
<evidence type="ECO:0000256" key="1">
    <source>
        <dbReference type="ARBA" id="ARBA00010838"/>
    </source>
</evidence>
<dbReference type="EMBL" id="LR824552">
    <property type="protein sequence ID" value="CAH1640805.1"/>
    <property type="molecule type" value="Genomic_DNA"/>
</dbReference>
<organism evidence="5 6">
    <name type="scientific">Spodoptera littoralis</name>
    <name type="common">Egyptian cotton leafworm</name>
    <dbReference type="NCBI Taxonomy" id="7109"/>
    <lineage>
        <taxon>Eukaryota</taxon>
        <taxon>Metazoa</taxon>
        <taxon>Ecdysozoa</taxon>
        <taxon>Arthropoda</taxon>
        <taxon>Hexapoda</taxon>
        <taxon>Insecta</taxon>
        <taxon>Pterygota</taxon>
        <taxon>Neoptera</taxon>
        <taxon>Endopterygota</taxon>
        <taxon>Lepidoptera</taxon>
        <taxon>Glossata</taxon>
        <taxon>Ditrysia</taxon>
        <taxon>Noctuoidea</taxon>
        <taxon>Noctuidae</taxon>
        <taxon>Amphipyrinae</taxon>
        <taxon>Spodoptera</taxon>
    </lineage>
</organism>
<dbReference type="GO" id="GO:0005975">
    <property type="term" value="P:carbohydrate metabolic process"/>
    <property type="evidence" value="ECO:0007669"/>
    <property type="project" value="InterPro"/>
</dbReference>
<dbReference type="PANTHER" id="PTHR10353">
    <property type="entry name" value="GLYCOSYL HYDROLASE"/>
    <property type="match status" value="1"/>
</dbReference>
<evidence type="ECO:0000256" key="2">
    <source>
        <dbReference type="ARBA" id="ARBA00022801"/>
    </source>
</evidence>
<dbReference type="Gene3D" id="3.20.20.80">
    <property type="entry name" value="Glycosidases"/>
    <property type="match status" value="1"/>
</dbReference>
<dbReference type="Pfam" id="PF00232">
    <property type="entry name" value="Glyco_hydro_1"/>
    <property type="match status" value="2"/>
</dbReference>
<keyword evidence="6" id="KW-1185">Reference proteome</keyword>
<evidence type="ECO:0000313" key="6">
    <source>
        <dbReference type="Proteomes" id="UP001153321"/>
    </source>
</evidence>
<keyword evidence="2" id="KW-0378">Hydrolase</keyword>
<dbReference type="InterPro" id="IPR001360">
    <property type="entry name" value="Glyco_hydro_1"/>
</dbReference>
<dbReference type="PROSITE" id="PS00653">
    <property type="entry name" value="GLYCOSYL_HYDROL_F1_2"/>
    <property type="match status" value="1"/>
</dbReference>
<evidence type="ECO:0000313" key="5">
    <source>
        <dbReference type="EMBL" id="CAH1640805.1"/>
    </source>
</evidence>
<dbReference type="PRINTS" id="PR00131">
    <property type="entry name" value="GLHYDRLASE1"/>
</dbReference>
<dbReference type="GO" id="GO:0008422">
    <property type="term" value="F:beta-glucosidase activity"/>
    <property type="evidence" value="ECO:0007669"/>
    <property type="project" value="TreeGrafter"/>
</dbReference>